<comment type="caution">
    <text evidence="4">The sequence shown here is derived from an EMBL/GenBank/DDBJ whole genome shotgun (WGS) entry which is preliminary data.</text>
</comment>
<accession>A0ABQ1E5Z8</accession>
<reference evidence="4 5" key="1">
    <citation type="journal article" date="2021" name="Int. J. Syst. Evol. Microbiol.">
        <title>Clostridium zeae sp. nov., isolated from corn silage.</title>
        <authorList>
            <person name="Kobayashi H."/>
            <person name="Tanizawa Y."/>
            <person name="Yagura M."/>
            <person name="Sakamoto M."/>
            <person name="Ohkuma M."/>
            <person name="Tohno M."/>
        </authorList>
    </citation>
    <scope>NUCLEOTIDE SEQUENCE [LARGE SCALE GENOMIC DNA]</scope>
    <source>
        <strain evidence="4 5">CSC2</strain>
    </source>
</reference>
<protein>
    <submittedName>
        <fullName evidence="4">Transcriptional regulator</fullName>
    </submittedName>
</protein>
<evidence type="ECO:0000259" key="3">
    <source>
        <dbReference type="PROSITE" id="PS01124"/>
    </source>
</evidence>
<name>A0ABQ1E5Z8_9CLOT</name>
<dbReference type="EMBL" id="BMBA01000001">
    <property type="protein sequence ID" value="GFZ30184.1"/>
    <property type="molecule type" value="Genomic_DNA"/>
</dbReference>
<dbReference type="InterPro" id="IPR009057">
    <property type="entry name" value="Homeodomain-like_sf"/>
</dbReference>
<keyword evidence="2" id="KW-0804">Transcription</keyword>
<dbReference type="PANTHER" id="PTHR43436:SF1">
    <property type="entry name" value="TRANSCRIPTIONAL REGULATORY PROTEIN"/>
    <property type="match status" value="1"/>
</dbReference>
<dbReference type="PANTHER" id="PTHR43436">
    <property type="entry name" value="ARAC-FAMILY TRANSCRIPTIONAL REGULATOR"/>
    <property type="match status" value="1"/>
</dbReference>
<organism evidence="4 5">
    <name type="scientific">Clostridium zeae</name>
    <dbReference type="NCBI Taxonomy" id="2759022"/>
    <lineage>
        <taxon>Bacteria</taxon>
        <taxon>Bacillati</taxon>
        <taxon>Bacillota</taxon>
        <taxon>Clostridia</taxon>
        <taxon>Eubacteriales</taxon>
        <taxon>Clostridiaceae</taxon>
        <taxon>Clostridium</taxon>
    </lineage>
</organism>
<proteinExistence type="predicted"/>
<evidence type="ECO:0000313" key="5">
    <source>
        <dbReference type="Proteomes" id="UP000663802"/>
    </source>
</evidence>
<dbReference type="RefSeq" id="WP_206868178.1">
    <property type="nucleotide sequence ID" value="NZ_BMBA01000001.1"/>
</dbReference>
<sequence>MKLEKFHISTSVDIENNTINQNLIDQLITITKRITCEEGNTKTIIPFLIINRHTYSSPLTPSVLTPSFCIILQGMKEIHLGNEMFYYYAGDYLASLIDMPASGQVVNASVDSPFIGLRIDFTTKEIASVAMDIETDIKQNMKKQSTGAFVGKSDPELLELFIRLLKLIENPKGVAFLSELIKRELIFRLLTGDYGHLFYQQALFEQQADGIGKAIAWIRENYSKSFNVEELAKSNNMSVSGLQHKFKAITTMGPLQYQKQLRLQEARRLMFSGAMDATSAAMEVGYGSLSQFNREYKRHFGLPPKKDIKWLTENYESYEKDQ</sequence>
<dbReference type="Pfam" id="PF12833">
    <property type="entry name" value="HTH_18"/>
    <property type="match status" value="1"/>
</dbReference>
<dbReference type="Proteomes" id="UP000663802">
    <property type="component" value="Unassembled WGS sequence"/>
</dbReference>
<feature type="domain" description="HTH araC/xylS-type" evidence="3">
    <location>
        <begin position="212"/>
        <end position="310"/>
    </location>
</feature>
<dbReference type="Pfam" id="PF06719">
    <property type="entry name" value="AraC_N"/>
    <property type="match status" value="1"/>
</dbReference>
<evidence type="ECO:0000256" key="2">
    <source>
        <dbReference type="ARBA" id="ARBA00023163"/>
    </source>
</evidence>
<dbReference type="InterPro" id="IPR018060">
    <property type="entry name" value="HTH_AraC"/>
</dbReference>
<keyword evidence="1" id="KW-0805">Transcription regulation</keyword>
<dbReference type="SMART" id="SM00342">
    <property type="entry name" value="HTH_ARAC"/>
    <property type="match status" value="1"/>
</dbReference>
<dbReference type="SUPFAM" id="SSF46689">
    <property type="entry name" value="Homeodomain-like"/>
    <property type="match status" value="2"/>
</dbReference>
<evidence type="ECO:0000313" key="4">
    <source>
        <dbReference type="EMBL" id="GFZ30184.1"/>
    </source>
</evidence>
<dbReference type="PROSITE" id="PS01124">
    <property type="entry name" value="HTH_ARAC_FAMILY_2"/>
    <property type="match status" value="1"/>
</dbReference>
<keyword evidence="5" id="KW-1185">Reference proteome</keyword>
<dbReference type="Gene3D" id="1.10.10.60">
    <property type="entry name" value="Homeodomain-like"/>
    <property type="match status" value="1"/>
</dbReference>
<dbReference type="InterPro" id="IPR009594">
    <property type="entry name" value="Tscrpt_reg_HTH_AraC_N"/>
</dbReference>
<gene>
    <name evidence="4" type="ORF">CSC2_07100</name>
</gene>
<evidence type="ECO:0000256" key="1">
    <source>
        <dbReference type="ARBA" id="ARBA00023015"/>
    </source>
</evidence>